<dbReference type="SUPFAM" id="SSF55620">
    <property type="entry name" value="Tetrahydrobiopterin biosynthesis enzymes-like"/>
    <property type="match status" value="1"/>
</dbReference>
<comment type="similarity">
    <text evidence="3 6">Belongs to the DHNA family.</text>
</comment>
<dbReference type="CDD" id="cd00534">
    <property type="entry name" value="DHNA_DHNTPE"/>
    <property type="match status" value="1"/>
</dbReference>
<feature type="domain" description="Dihydroneopterin aldolase/epimerase" evidence="7">
    <location>
        <begin position="1"/>
        <end position="110"/>
    </location>
</feature>
<evidence type="ECO:0000259" key="7">
    <source>
        <dbReference type="SMART" id="SM00905"/>
    </source>
</evidence>
<dbReference type="AlphaFoldDB" id="A0A3G1L2G0"/>
<sequence length="123" mass="13702">MEFYGYHGVLEQEKKVGQPFIICVEMYLDLAPAGMADDLSQTVNYAEAYQEIKKIVQEQRFDLIEALAHAIAILVLSRYDIGKVRVIVDKPLAPLPGGSLAARVEIEREKKDACKLGLLKPGQ</sequence>
<gene>
    <name evidence="8" type="ORF">DCMF_21865</name>
</gene>
<dbReference type="InterPro" id="IPR006157">
    <property type="entry name" value="FolB_dom"/>
</dbReference>
<dbReference type="GO" id="GO:0005737">
    <property type="term" value="C:cytoplasm"/>
    <property type="evidence" value="ECO:0007669"/>
    <property type="project" value="TreeGrafter"/>
</dbReference>
<dbReference type="NCBIfam" id="TIGR00525">
    <property type="entry name" value="folB"/>
    <property type="match status" value="1"/>
</dbReference>
<organism evidence="8 9">
    <name type="scientific">Formimonas warabiya</name>
    <dbReference type="NCBI Taxonomy" id="1761012"/>
    <lineage>
        <taxon>Bacteria</taxon>
        <taxon>Bacillati</taxon>
        <taxon>Bacillota</taxon>
        <taxon>Clostridia</taxon>
        <taxon>Eubacteriales</taxon>
        <taxon>Peptococcaceae</taxon>
        <taxon>Candidatus Formimonas</taxon>
    </lineage>
</organism>
<protein>
    <recommendedName>
        <fullName evidence="6">7,8-dihydroneopterin aldolase</fullName>
        <ecNumber evidence="6">4.1.2.25</ecNumber>
    </recommendedName>
</protein>
<dbReference type="GO" id="GO:0046654">
    <property type="term" value="P:tetrahydrofolate biosynthetic process"/>
    <property type="evidence" value="ECO:0007669"/>
    <property type="project" value="UniProtKB-UniRule"/>
</dbReference>
<dbReference type="EC" id="4.1.2.25" evidence="6"/>
<dbReference type="NCBIfam" id="TIGR00526">
    <property type="entry name" value="folB_dom"/>
    <property type="match status" value="1"/>
</dbReference>
<comment type="function">
    <text evidence="6">Catalyzes the conversion of 7,8-dihydroneopterin to 6-hydroxymethyl-7,8-dihydropterin.</text>
</comment>
<dbReference type="UniPathway" id="UPA00077">
    <property type="reaction ID" value="UER00154"/>
</dbReference>
<dbReference type="EMBL" id="CP017634">
    <property type="protein sequence ID" value="ATW28809.1"/>
    <property type="molecule type" value="Genomic_DNA"/>
</dbReference>
<evidence type="ECO:0000256" key="2">
    <source>
        <dbReference type="ARBA" id="ARBA00005013"/>
    </source>
</evidence>
<dbReference type="KEGG" id="fwa:DCMF_21865"/>
<dbReference type="PANTHER" id="PTHR42844">
    <property type="entry name" value="DIHYDRONEOPTERIN ALDOLASE 1-RELATED"/>
    <property type="match status" value="1"/>
</dbReference>
<dbReference type="Proteomes" id="UP000323521">
    <property type="component" value="Chromosome"/>
</dbReference>
<keyword evidence="9" id="KW-1185">Reference proteome</keyword>
<dbReference type="PANTHER" id="PTHR42844:SF1">
    <property type="entry name" value="DIHYDRONEOPTERIN ALDOLASE 1-RELATED"/>
    <property type="match status" value="1"/>
</dbReference>
<evidence type="ECO:0000256" key="3">
    <source>
        <dbReference type="ARBA" id="ARBA00005708"/>
    </source>
</evidence>
<dbReference type="InterPro" id="IPR043133">
    <property type="entry name" value="GTP-CH-I_C/QueF"/>
</dbReference>
<dbReference type="SMART" id="SM00905">
    <property type="entry name" value="FolB"/>
    <property type="match status" value="1"/>
</dbReference>
<proteinExistence type="inferred from homology"/>
<name>A0A3G1L2G0_FORW1</name>
<keyword evidence="4 6" id="KW-0289">Folate biosynthesis</keyword>
<evidence type="ECO:0000313" key="9">
    <source>
        <dbReference type="Proteomes" id="UP000323521"/>
    </source>
</evidence>
<dbReference type="GO" id="GO:0004150">
    <property type="term" value="F:dihydroneopterin aldolase activity"/>
    <property type="evidence" value="ECO:0007669"/>
    <property type="project" value="UniProtKB-UniRule"/>
</dbReference>
<dbReference type="Pfam" id="PF02152">
    <property type="entry name" value="FolB"/>
    <property type="match status" value="1"/>
</dbReference>
<evidence type="ECO:0000256" key="4">
    <source>
        <dbReference type="ARBA" id="ARBA00022909"/>
    </source>
</evidence>
<dbReference type="GO" id="GO:0046656">
    <property type="term" value="P:folic acid biosynthetic process"/>
    <property type="evidence" value="ECO:0007669"/>
    <property type="project" value="UniProtKB-UniRule"/>
</dbReference>
<evidence type="ECO:0000256" key="6">
    <source>
        <dbReference type="RuleBase" id="RU362079"/>
    </source>
</evidence>
<dbReference type="Gene3D" id="3.30.1130.10">
    <property type="match status" value="1"/>
</dbReference>
<accession>A0A3G1L2G0</accession>
<comment type="pathway">
    <text evidence="2 6">Cofactor biosynthesis; tetrahydrofolate biosynthesis; 2-amino-4-hydroxy-6-hydroxymethyl-7,8-dihydropteridine diphosphate from 7,8-dihydroneopterin triphosphate: step 3/4.</text>
</comment>
<reference evidence="8 9" key="1">
    <citation type="submission" date="2016-10" db="EMBL/GenBank/DDBJ databases">
        <title>Complete Genome Sequence of Peptococcaceae strain DCMF.</title>
        <authorList>
            <person name="Edwards R.J."/>
            <person name="Holland S.I."/>
            <person name="Deshpande N.P."/>
            <person name="Wong Y.K."/>
            <person name="Ertan H."/>
            <person name="Manefield M."/>
            <person name="Russell T.L."/>
            <person name="Lee M.J."/>
        </authorList>
    </citation>
    <scope>NUCLEOTIDE SEQUENCE [LARGE SCALE GENOMIC DNA]</scope>
    <source>
        <strain evidence="8 9">DCMF</strain>
    </source>
</reference>
<evidence type="ECO:0000256" key="1">
    <source>
        <dbReference type="ARBA" id="ARBA00001353"/>
    </source>
</evidence>
<comment type="catalytic activity">
    <reaction evidence="1 6">
        <text>7,8-dihydroneopterin = 6-hydroxymethyl-7,8-dihydropterin + glycolaldehyde</text>
        <dbReference type="Rhea" id="RHEA:10540"/>
        <dbReference type="ChEBI" id="CHEBI:17001"/>
        <dbReference type="ChEBI" id="CHEBI:17071"/>
        <dbReference type="ChEBI" id="CHEBI:44841"/>
        <dbReference type="EC" id="4.1.2.25"/>
    </reaction>
</comment>
<keyword evidence="5 6" id="KW-0456">Lyase</keyword>
<evidence type="ECO:0000313" key="8">
    <source>
        <dbReference type="EMBL" id="ATW28809.1"/>
    </source>
</evidence>
<evidence type="ECO:0000256" key="5">
    <source>
        <dbReference type="ARBA" id="ARBA00023239"/>
    </source>
</evidence>
<dbReference type="InterPro" id="IPR006156">
    <property type="entry name" value="Dihydroneopterin_aldolase"/>
</dbReference>